<dbReference type="PANTHER" id="PTHR12191:SF37">
    <property type="entry name" value="ZINC TRANSPORTER FOI"/>
    <property type="match status" value="1"/>
</dbReference>
<dbReference type="GO" id="GO:0140410">
    <property type="term" value="F:monoatomic cation:bicarbonate symporter activity"/>
    <property type="evidence" value="ECO:0007669"/>
    <property type="project" value="TreeGrafter"/>
</dbReference>
<keyword evidence="7" id="KW-0732">Signal</keyword>
<dbReference type="GO" id="GO:0071578">
    <property type="term" value="P:zinc ion import across plasma membrane"/>
    <property type="evidence" value="ECO:0007669"/>
    <property type="project" value="TreeGrafter"/>
</dbReference>
<evidence type="ECO:0000256" key="3">
    <source>
        <dbReference type="ARBA" id="ARBA00022692"/>
    </source>
</evidence>
<dbReference type="InterPro" id="IPR050799">
    <property type="entry name" value="ZIP_Transporter"/>
</dbReference>
<organism evidence="8 9">
    <name type="scientific">Pinctada imbricata</name>
    <name type="common">Atlantic pearl-oyster</name>
    <name type="synonym">Pinctada martensii</name>
    <dbReference type="NCBI Taxonomy" id="66713"/>
    <lineage>
        <taxon>Eukaryota</taxon>
        <taxon>Metazoa</taxon>
        <taxon>Spiralia</taxon>
        <taxon>Lophotrochozoa</taxon>
        <taxon>Mollusca</taxon>
        <taxon>Bivalvia</taxon>
        <taxon>Autobranchia</taxon>
        <taxon>Pteriomorphia</taxon>
        <taxon>Pterioida</taxon>
        <taxon>Pterioidea</taxon>
        <taxon>Pteriidae</taxon>
        <taxon>Pinctada</taxon>
    </lineage>
</organism>
<evidence type="ECO:0000313" key="9">
    <source>
        <dbReference type="Proteomes" id="UP001186944"/>
    </source>
</evidence>
<feature type="chain" id="PRO_5041686514" description="Zinc transporter ZIP14" evidence="7">
    <location>
        <begin position="21"/>
        <end position="486"/>
    </location>
</feature>
<keyword evidence="9" id="KW-1185">Reference proteome</keyword>
<dbReference type="AlphaFoldDB" id="A0AA88YNG8"/>
<comment type="caution">
    <text evidence="8">The sequence shown here is derived from an EMBL/GenBank/DDBJ whole genome shotgun (WGS) entry which is preliminary data.</text>
</comment>
<evidence type="ECO:0000256" key="7">
    <source>
        <dbReference type="SAM" id="SignalP"/>
    </source>
</evidence>
<dbReference type="Proteomes" id="UP001186944">
    <property type="component" value="Unassembled WGS sequence"/>
</dbReference>
<evidence type="ECO:0008006" key="10">
    <source>
        <dbReference type="Google" id="ProtNLM"/>
    </source>
</evidence>
<gene>
    <name evidence="8" type="ORF">FSP39_016428</name>
</gene>
<keyword evidence="5 6" id="KW-0472">Membrane</keyword>
<dbReference type="PANTHER" id="PTHR12191">
    <property type="entry name" value="SOLUTE CARRIER FAMILY 39"/>
    <property type="match status" value="1"/>
</dbReference>
<dbReference type="GO" id="GO:0005385">
    <property type="term" value="F:zinc ion transmembrane transporter activity"/>
    <property type="evidence" value="ECO:0007669"/>
    <property type="project" value="TreeGrafter"/>
</dbReference>
<evidence type="ECO:0000256" key="1">
    <source>
        <dbReference type="ARBA" id="ARBA00004141"/>
    </source>
</evidence>
<evidence type="ECO:0000256" key="2">
    <source>
        <dbReference type="ARBA" id="ARBA00006939"/>
    </source>
</evidence>
<protein>
    <recommendedName>
        <fullName evidence="10">Zinc transporter ZIP14</fullName>
    </recommendedName>
</protein>
<dbReference type="InterPro" id="IPR003689">
    <property type="entry name" value="ZIP"/>
</dbReference>
<proteinExistence type="inferred from homology"/>
<feature type="signal peptide" evidence="7">
    <location>
        <begin position="1"/>
        <end position="20"/>
    </location>
</feature>
<reference evidence="8" key="1">
    <citation type="submission" date="2019-08" db="EMBL/GenBank/DDBJ databases">
        <title>The improved chromosome-level genome for the pearl oyster Pinctada fucata martensii using PacBio sequencing and Hi-C.</title>
        <authorList>
            <person name="Zheng Z."/>
        </authorList>
    </citation>
    <scope>NUCLEOTIDE SEQUENCE</scope>
    <source>
        <strain evidence="8">ZZ-2019</strain>
        <tissue evidence="8">Adductor muscle</tissue>
    </source>
</reference>
<evidence type="ECO:0000256" key="5">
    <source>
        <dbReference type="ARBA" id="ARBA00023136"/>
    </source>
</evidence>
<dbReference type="GO" id="GO:0030003">
    <property type="term" value="P:intracellular monoatomic cation homeostasis"/>
    <property type="evidence" value="ECO:0007669"/>
    <property type="project" value="TreeGrafter"/>
</dbReference>
<keyword evidence="4 6" id="KW-1133">Transmembrane helix</keyword>
<feature type="transmembrane region" description="Helical" evidence="6">
    <location>
        <begin position="140"/>
        <end position="161"/>
    </location>
</feature>
<dbReference type="Pfam" id="PF02535">
    <property type="entry name" value="Zip"/>
    <property type="match status" value="1"/>
</dbReference>
<dbReference type="EMBL" id="VSWD01000005">
    <property type="protein sequence ID" value="KAK3103100.1"/>
    <property type="molecule type" value="Genomic_DNA"/>
</dbReference>
<feature type="transmembrane region" description="Helical" evidence="6">
    <location>
        <begin position="173"/>
        <end position="197"/>
    </location>
</feature>
<evidence type="ECO:0000313" key="8">
    <source>
        <dbReference type="EMBL" id="KAK3103100.1"/>
    </source>
</evidence>
<feature type="transmembrane region" description="Helical" evidence="6">
    <location>
        <begin position="416"/>
        <end position="434"/>
    </location>
</feature>
<sequence length="486" mass="53682">MAIEKLSTILLLQLPILILPYNITNDGTTVYVEEMIRIGGGKDSLTVSQGKTVLKDFIKDNVDQCQSFNSTCWKTQCQSLENLLALHNIPSTQTLSQEDIISLSPALLYNSQLCYNHSTKDRHSEDDKPHHARPSSAASWGYSILFVTIINVCSLAGAMVLPFMKKDLYHKILLFMVALAVGSLAASGLLVLIPEALGLVQNPEGHEDFIWKCTTVVGGVYLFFLIERFLKILLRWRQQDEEEGQMNFEDTRVSSIKEKTPVTSNQKYKDTSNLPIPVSKSTCSTVALEDSLNNAHEEINKAQNGIHVGDIGLSHGHSHGKEPVKTVAWMIIFGDGLHNFIDGLSIGAAFTESIFAGISISVAVICEELPHELGDFAILLNAGMSVKRALFYNFLSACMCYFGLVIGILLGENTHSHTWIFAIAGGMFLYISLVDMMPEMNSGAESEDNIKRFGVWRIFVIQNVGMIIGFSVILIMSVYGGEISFE</sequence>
<feature type="transmembrane region" description="Helical" evidence="6">
    <location>
        <begin position="390"/>
        <end position="410"/>
    </location>
</feature>
<keyword evidence="3 6" id="KW-0812">Transmembrane</keyword>
<comment type="similarity">
    <text evidence="2">Belongs to the ZIP transporter (TC 2.A.5) family.</text>
</comment>
<feature type="transmembrane region" description="Helical" evidence="6">
    <location>
        <begin position="209"/>
        <end position="230"/>
    </location>
</feature>
<name>A0AA88YNG8_PINIB</name>
<evidence type="ECO:0000256" key="4">
    <source>
        <dbReference type="ARBA" id="ARBA00022989"/>
    </source>
</evidence>
<accession>A0AA88YNG8</accession>
<feature type="transmembrane region" description="Helical" evidence="6">
    <location>
        <begin position="455"/>
        <end position="479"/>
    </location>
</feature>
<comment type="subcellular location">
    <subcellularLocation>
        <location evidence="1">Membrane</location>
        <topology evidence="1">Multi-pass membrane protein</topology>
    </subcellularLocation>
</comment>
<evidence type="ECO:0000256" key="6">
    <source>
        <dbReference type="SAM" id="Phobius"/>
    </source>
</evidence>
<dbReference type="GO" id="GO:0005886">
    <property type="term" value="C:plasma membrane"/>
    <property type="evidence" value="ECO:0007669"/>
    <property type="project" value="TreeGrafter"/>
</dbReference>